<evidence type="ECO:0000256" key="1">
    <source>
        <dbReference type="ARBA" id="ARBA00022460"/>
    </source>
</evidence>
<gene>
    <name evidence="3" type="ORF">BDFB_014920</name>
</gene>
<feature type="non-terminal residue" evidence="3">
    <location>
        <position position="1"/>
    </location>
</feature>
<comment type="caution">
    <text evidence="3">The sequence shown here is derived from an EMBL/GenBank/DDBJ whole genome shotgun (WGS) entry which is preliminary data.</text>
</comment>
<organism evidence="3 4">
    <name type="scientific">Asbolus verrucosus</name>
    <name type="common">Desert ironclad beetle</name>
    <dbReference type="NCBI Taxonomy" id="1661398"/>
    <lineage>
        <taxon>Eukaryota</taxon>
        <taxon>Metazoa</taxon>
        <taxon>Ecdysozoa</taxon>
        <taxon>Arthropoda</taxon>
        <taxon>Hexapoda</taxon>
        <taxon>Insecta</taxon>
        <taxon>Pterygota</taxon>
        <taxon>Neoptera</taxon>
        <taxon>Endopterygota</taxon>
        <taxon>Coleoptera</taxon>
        <taxon>Polyphaga</taxon>
        <taxon>Cucujiformia</taxon>
        <taxon>Tenebrionidae</taxon>
        <taxon>Pimeliinae</taxon>
        <taxon>Asbolus</taxon>
    </lineage>
</organism>
<dbReference type="Proteomes" id="UP000292052">
    <property type="component" value="Unassembled WGS sequence"/>
</dbReference>
<dbReference type="GO" id="GO:0042302">
    <property type="term" value="F:structural constituent of cuticle"/>
    <property type="evidence" value="ECO:0007669"/>
    <property type="project" value="UniProtKB-UniRule"/>
</dbReference>
<keyword evidence="4" id="KW-1185">Reference proteome</keyword>
<evidence type="ECO:0000313" key="4">
    <source>
        <dbReference type="Proteomes" id="UP000292052"/>
    </source>
</evidence>
<protein>
    <submittedName>
        <fullName evidence="3">Chitin bind 4 domain containing protein</fullName>
    </submittedName>
</protein>
<dbReference type="Pfam" id="PF00379">
    <property type="entry name" value="Chitin_bind_4"/>
    <property type="match status" value="1"/>
</dbReference>
<dbReference type="AlphaFoldDB" id="A0A482VYS4"/>
<dbReference type="EMBL" id="QDEB01046294">
    <property type="protein sequence ID" value="RZC38121.1"/>
    <property type="molecule type" value="Genomic_DNA"/>
</dbReference>
<reference evidence="3 4" key="1">
    <citation type="submission" date="2017-03" db="EMBL/GenBank/DDBJ databases">
        <title>Genome of the blue death feigning beetle - Asbolus verrucosus.</title>
        <authorList>
            <person name="Rider S.D."/>
        </authorList>
    </citation>
    <scope>NUCLEOTIDE SEQUENCE [LARGE SCALE GENOMIC DNA]</scope>
    <source>
        <strain evidence="3">Butters</strain>
        <tissue evidence="3">Head and leg muscle</tissue>
    </source>
</reference>
<feature type="non-terminal residue" evidence="3">
    <location>
        <position position="64"/>
    </location>
</feature>
<dbReference type="InterPro" id="IPR000618">
    <property type="entry name" value="Insect_cuticle"/>
</dbReference>
<sequence>FNFLRYQTDDIERREDGIFVTTKDEDGVITVHGFYSFTAPDGKLYQVNFVADENGYQPHVKFDR</sequence>
<dbReference type="OrthoDB" id="6815232at2759"/>
<name>A0A482VYS4_ASBVE</name>
<dbReference type="InterPro" id="IPR031311">
    <property type="entry name" value="CHIT_BIND_RR_consensus"/>
</dbReference>
<evidence type="ECO:0000256" key="2">
    <source>
        <dbReference type="PROSITE-ProRule" id="PRU00497"/>
    </source>
</evidence>
<dbReference type="PROSITE" id="PS51155">
    <property type="entry name" value="CHIT_BIND_RR_2"/>
    <property type="match status" value="1"/>
</dbReference>
<accession>A0A482VYS4</accession>
<dbReference type="PROSITE" id="PS00233">
    <property type="entry name" value="CHIT_BIND_RR_1"/>
    <property type="match status" value="1"/>
</dbReference>
<proteinExistence type="predicted"/>
<keyword evidence="1 2" id="KW-0193">Cuticle</keyword>
<evidence type="ECO:0000313" key="3">
    <source>
        <dbReference type="EMBL" id="RZC38121.1"/>
    </source>
</evidence>